<dbReference type="Gene3D" id="2.60.120.200">
    <property type="match status" value="1"/>
</dbReference>
<dbReference type="RefSeq" id="WP_145433863.1">
    <property type="nucleotide sequence ID" value="NZ_CP036339.1"/>
</dbReference>
<dbReference type="AlphaFoldDB" id="A0A517U0C1"/>
<dbReference type="OrthoDB" id="258532at2"/>
<accession>A0A517U0C1</accession>
<dbReference type="InterPro" id="IPR013320">
    <property type="entry name" value="ConA-like_dom_sf"/>
</dbReference>
<evidence type="ECO:0008006" key="4">
    <source>
        <dbReference type="Google" id="ProtNLM"/>
    </source>
</evidence>
<keyword evidence="1" id="KW-0732">Signal</keyword>
<protein>
    <recommendedName>
        <fullName evidence="4">PEP-CTERM protein-sorting domain-containing protein</fullName>
    </recommendedName>
</protein>
<sequence precursor="true">MSCRKVAAFFVAGVGLLAATPQITLGDAYSNAVQALNPTHYYRLDETVVGTVTDIGAFPVNGTHEGDGVPASDPEVQLGEGVGQVGVPGPDNVYKYDPVTDILTTIPLPGFSPTNRAIFNNDSLAVNLGAPLGANRFASTTMTLATWFKFPNADMTQPGRVETVFGPGNGGGDRLFTNNFNGQDSPGTSALDTSDVDDLGHFQIDIGGANLIVSIDNNFSDPLKSNYQIVHRDGNDPGVGLAVKDGSWHHIVVSRNGDDIFNTILVVDGELITTDRYKDSTDSWGITAPFDARIGTRTTAPHHHTWGGWIDETALWIGRQLTAQEAIGLWNAATGQGPAGDFNADGNVDGADFLKWQQGGSPSPLSPADLATWKANFGASAVPAGAAVPEPAALALSLVALTALAARRRR</sequence>
<dbReference type="EMBL" id="CP036339">
    <property type="protein sequence ID" value="QDT74070.1"/>
    <property type="molecule type" value="Genomic_DNA"/>
</dbReference>
<dbReference type="KEGG" id="llh:I41_32640"/>
<evidence type="ECO:0000313" key="3">
    <source>
        <dbReference type="Proteomes" id="UP000317909"/>
    </source>
</evidence>
<dbReference type="InterPro" id="IPR018247">
    <property type="entry name" value="EF_Hand_1_Ca_BS"/>
</dbReference>
<gene>
    <name evidence="2" type="ORF">I41_32640</name>
</gene>
<dbReference type="SUPFAM" id="SSF49899">
    <property type="entry name" value="Concanavalin A-like lectins/glucanases"/>
    <property type="match status" value="1"/>
</dbReference>
<proteinExistence type="predicted"/>
<feature type="signal peptide" evidence="1">
    <location>
        <begin position="1"/>
        <end position="18"/>
    </location>
</feature>
<evidence type="ECO:0000313" key="2">
    <source>
        <dbReference type="EMBL" id="QDT74070.1"/>
    </source>
</evidence>
<dbReference type="Proteomes" id="UP000317909">
    <property type="component" value="Chromosome"/>
</dbReference>
<reference evidence="2 3" key="1">
    <citation type="submission" date="2019-02" db="EMBL/GenBank/DDBJ databases">
        <title>Deep-cultivation of Planctomycetes and their phenomic and genomic characterization uncovers novel biology.</title>
        <authorList>
            <person name="Wiegand S."/>
            <person name="Jogler M."/>
            <person name="Boedeker C."/>
            <person name="Pinto D."/>
            <person name="Vollmers J."/>
            <person name="Rivas-Marin E."/>
            <person name="Kohn T."/>
            <person name="Peeters S.H."/>
            <person name="Heuer A."/>
            <person name="Rast P."/>
            <person name="Oberbeckmann S."/>
            <person name="Bunk B."/>
            <person name="Jeske O."/>
            <person name="Meyerdierks A."/>
            <person name="Storesund J.E."/>
            <person name="Kallscheuer N."/>
            <person name="Luecker S."/>
            <person name="Lage O.M."/>
            <person name="Pohl T."/>
            <person name="Merkel B.J."/>
            <person name="Hornburger P."/>
            <person name="Mueller R.-W."/>
            <person name="Bruemmer F."/>
            <person name="Labrenz M."/>
            <person name="Spormann A.M."/>
            <person name="Op den Camp H."/>
            <person name="Overmann J."/>
            <person name="Amann R."/>
            <person name="Jetten M.S.M."/>
            <person name="Mascher T."/>
            <person name="Medema M.H."/>
            <person name="Devos D.P."/>
            <person name="Kaster A.-K."/>
            <person name="Ovreas L."/>
            <person name="Rohde M."/>
            <person name="Galperin M.Y."/>
            <person name="Jogler C."/>
        </authorList>
    </citation>
    <scope>NUCLEOTIDE SEQUENCE [LARGE SCALE GENOMIC DNA]</scope>
    <source>
        <strain evidence="2 3">I41</strain>
    </source>
</reference>
<evidence type="ECO:0000256" key="1">
    <source>
        <dbReference type="SAM" id="SignalP"/>
    </source>
</evidence>
<dbReference type="NCBIfam" id="TIGR02595">
    <property type="entry name" value="PEP_CTERM"/>
    <property type="match status" value="1"/>
</dbReference>
<dbReference type="InterPro" id="IPR013424">
    <property type="entry name" value="Ice-binding_C"/>
</dbReference>
<feature type="chain" id="PRO_5021871739" description="PEP-CTERM protein-sorting domain-containing protein" evidence="1">
    <location>
        <begin position="19"/>
        <end position="410"/>
    </location>
</feature>
<dbReference type="PROSITE" id="PS00018">
    <property type="entry name" value="EF_HAND_1"/>
    <property type="match status" value="1"/>
</dbReference>
<organism evidence="2 3">
    <name type="scientific">Lacipirellula limnantheis</name>
    <dbReference type="NCBI Taxonomy" id="2528024"/>
    <lineage>
        <taxon>Bacteria</taxon>
        <taxon>Pseudomonadati</taxon>
        <taxon>Planctomycetota</taxon>
        <taxon>Planctomycetia</taxon>
        <taxon>Pirellulales</taxon>
        <taxon>Lacipirellulaceae</taxon>
        <taxon>Lacipirellula</taxon>
    </lineage>
</organism>
<keyword evidence="3" id="KW-1185">Reference proteome</keyword>
<name>A0A517U0C1_9BACT</name>